<dbReference type="InterPro" id="IPR002110">
    <property type="entry name" value="Ankyrin_rpt"/>
</dbReference>
<dbReference type="PANTHER" id="PTHR24121:SF23">
    <property type="entry name" value="NO MECHANORECEPTOR POTENTIAL C, ISOFORM H"/>
    <property type="match status" value="1"/>
</dbReference>
<keyword evidence="4" id="KW-1185">Reference proteome</keyword>
<evidence type="ECO:0000313" key="4">
    <source>
        <dbReference type="Proteomes" id="UP000054018"/>
    </source>
</evidence>
<proteinExistence type="predicted"/>
<dbReference type="Proteomes" id="UP000054018">
    <property type="component" value="Unassembled WGS sequence"/>
</dbReference>
<name>A0A0C9ZIM7_9AGAM</name>
<reference evidence="3 4" key="1">
    <citation type="submission" date="2014-04" db="EMBL/GenBank/DDBJ databases">
        <authorList>
            <consortium name="DOE Joint Genome Institute"/>
            <person name="Kuo A."/>
            <person name="Kohler A."/>
            <person name="Costa M.D."/>
            <person name="Nagy L.G."/>
            <person name="Floudas D."/>
            <person name="Copeland A."/>
            <person name="Barry K.W."/>
            <person name="Cichocki N."/>
            <person name="Veneault-Fourrey C."/>
            <person name="LaButti K."/>
            <person name="Lindquist E.A."/>
            <person name="Lipzen A."/>
            <person name="Lundell T."/>
            <person name="Morin E."/>
            <person name="Murat C."/>
            <person name="Sun H."/>
            <person name="Tunlid A."/>
            <person name="Henrissat B."/>
            <person name="Grigoriev I.V."/>
            <person name="Hibbett D.S."/>
            <person name="Martin F."/>
            <person name="Nordberg H.P."/>
            <person name="Cantor M.N."/>
            <person name="Hua S.X."/>
        </authorList>
    </citation>
    <scope>NUCLEOTIDE SEQUENCE [LARGE SCALE GENOMIC DNA]</scope>
    <source>
        <strain evidence="3 4">441</strain>
    </source>
</reference>
<dbReference type="OrthoDB" id="10057496at2759"/>
<evidence type="ECO:0000256" key="2">
    <source>
        <dbReference type="SAM" id="MobiDB-lite"/>
    </source>
</evidence>
<dbReference type="PROSITE" id="PS50297">
    <property type="entry name" value="ANK_REP_REGION"/>
    <property type="match status" value="1"/>
</dbReference>
<dbReference type="PANTHER" id="PTHR24121">
    <property type="entry name" value="NO MECHANORECEPTOR POTENTIAL C, ISOFORM D-RELATED"/>
    <property type="match status" value="1"/>
</dbReference>
<gene>
    <name evidence="3" type="ORF">PISMIDRAFT_676770</name>
</gene>
<keyword evidence="1" id="KW-0040">ANK repeat</keyword>
<feature type="region of interest" description="Disordered" evidence="2">
    <location>
        <begin position="169"/>
        <end position="196"/>
    </location>
</feature>
<accession>A0A0C9ZIM7</accession>
<sequence>MAASQEDNEELLLSCRYGDLQDVQDFVTKYGAPALADARDDHGNNVLHMTCANGHVDVLEYLLPLVPSPLLAQQNHAGSTPLHWAALNRHLHVAQKLIQHPDGPGVDLIDIKNAAGRSPLGEAEMAEWDEGAQWLVQMMNIDEVKQEESDGQIDPSQAVEIEIRDAEGQIASMSINNTTTQASSSIEGRQLSPGDQ</sequence>
<evidence type="ECO:0000313" key="3">
    <source>
        <dbReference type="EMBL" id="KIK25839.1"/>
    </source>
</evidence>
<organism evidence="3 4">
    <name type="scientific">Pisolithus microcarpus 441</name>
    <dbReference type="NCBI Taxonomy" id="765257"/>
    <lineage>
        <taxon>Eukaryota</taxon>
        <taxon>Fungi</taxon>
        <taxon>Dikarya</taxon>
        <taxon>Basidiomycota</taxon>
        <taxon>Agaricomycotina</taxon>
        <taxon>Agaricomycetes</taxon>
        <taxon>Agaricomycetidae</taxon>
        <taxon>Boletales</taxon>
        <taxon>Sclerodermatineae</taxon>
        <taxon>Pisolithaceae</taxon>
        <taxon>Pisolithus</taxon>
    </lineage>
</organism>
<dbReference type="PROSITE" id="PS50088">
    <property type="entry name" value="ANK_REPEAT"/>
    <property type="match status" value="1"/>
</dbReference>
<dbReference type="InterPro" id="IPR036770">
    <property type="entry name" value="Ankyrin_rpt-contain_sf"/>
</dbReference>
<dbReference type="Pfam" id="PF12796">
    <property type="entry name" value="Ank_2"/>
    <property type="match status" value="1"/>
</dbReference>
<evidence type="ECO:0000256" key="1">
    <source>
        <dbReference type="PROSITE-ProRule" id="PRU00023"/>
    </source>
</evidence>
<protein>
    <submittedName>
        <fullName evidence="3">Uncharacterized protein</fullName>
    </submittedName>
</protein>
<dbReference type="STRING" id="765257.A0A0C9ZIM7"/>
<dbReference type="HOGENOM" id="CLU_000134_20_1_1"/>
<dbReference type="Gene3D" id="1.25.40.20">
    <property type="entry name" value="Ankyrin repeat-containing domain"/>
    <property type="match status" value="1"/>
</dbReference>
<feature type="repeat" description="ANK" evidence="1">
    <location>
        <begin position="77"/>
        <end position="100"/>
    </location>
</feature>
<dbReference type="SUPFAM" id="SSF48403">
    <property type="entry name" value="Ankyrin repeat"/>
    <property type="match status" value="1"/>
</dbReference>
<dbReference type="SMART" id="SM00248">
    <property type="entry name" value="ANK"/>
    <property type="match status" value="2"/>
</dbReference>
<reference evidence="4" key="2">
    <citation type="submission" date="2015-01" db="EMBL/GenBank/DDBJ databases">
        <title>Evolutionary Origins and Diversification of the Mycorrhizal Mutualists.</title>
        <authorList>
            <consortium name="DOE Joint Genome Institute"/>
            <consortium name="Mycorrhizal Genomics Consortium"/>
            <person name="Kohler A."/>
            <person name="Kuo A."/>
            <person name="Nagy L.G."/>
            <person name="Floudas D."/>
            <person name="Copeland A."/>
            <person name="Barry K.W."/>
            <person name="Cichocki N."/>
            <person name="Veneault-Fourrey C."/>
            <person name="LaButti K."/>
            <person name="Lindquist E.A."/>
            <person name="Lipzen A."/>
            <person name="Lundell T."/>
            <person name="Morin E."/>
            <person name="Murat C."/>
            <person name="Riley R."/>
            <person name="Ohm R."/>
            <person name="Sun H."/>
            <person name="Tunlid A."/>
            <person name="Henrissat B."/>
            <person name="Grigoriev I.V."/>
            <person name="Hibbett D.S."/>
            <person name="Martin F."/>
        </authorList>
    </citation>
    <scope>NUCLEOTIDE SEQUENCE [LARGE SCALE GENOMIC DNA]</scope>
    <source>
        <strain evidence="4">441</strain>
    </source>
</reference>
<dbReference type="AlphaFoldDB" id="A0A0C9ZIM7"/>
<dbReference type="EMBL" id="KN833705">
    <property type="protein sequence ID" value="KIK25839.1"/>
    <property type="molecule type" value="Genomic_DNA"/>
</dbReference>
<feature type="compositionally biased region" description="Polar residues" evidence="2">
    <location>
        <begin position="171"/>
        <end position="196"/>
    </location>
</feature>